<reference evidence="1 2" key="1">
    <citation type="submission" date="2007-08" db="EMBL/GenBank/DDBJ databases">
        <authorList>
            <person name="Fulton L."/>
            <person name="Clifton S."/>
            <person name="Fulton B."/>
            <person name="Xu J."/>
            <person name="Minx P."/>
            <person name="Pepin K.H."/>
            <person name="Johnson M."/>
            <person name="Thiruvilangam P."/>
            <person name="Bhonagiri V."/>
            <person name="Nash W.E."/>
            <person name="Mardis E.R."/>
            <person name="Wilson R.K."/>
        </authorList>
    </citation>
    <scope>NUCLEOTIDE SEQUENCE [LARGE SCALE GENOMIC DNA]</scope>
    <source>
        <strain evidence="2">ATCC BAA-613 / DSM 15670 / CCUG 46953 / JCM 12243 / WAL 16351</strain>
    </source>
</reference>
<proteinExistence type="predicted"/>
<evidence type="ECO:0000313" key="1">
    <source>
        <dbReference type="EMBL" id="EDP19262.1"/>
    </source>
</evidence>
<comment type="caution">
    <text evidence="1">The sequence shown here is derived from an EMBL/GenBank/DDBJ whole genome shotgun (WGS) entry which is preliminary data.</text>
</comment>
<dbReference type="AlphaFoldDB" id="A8RIH8"/>
<dbReference type="EMBL" id="ABCC02000009">
    <property type="protein sequence ID" value="EDP19262.1"/>
    <property type="molecule type" value="Genomic_DNA"/>
</dbReference>
<dbReference type="Proteomes" id="UP000005396">
    <property type="component" value="Unassembled WGS sequence"/>
</dbReference>
<evidence type="ECO:0000313" key="2">
    <source>
        <dbReference type="Proteomes" id="UP000005396"/>
    </source>
</evidence>
<dbReference type="PaxDb" id="411902-CLOBOL_00698"/>
<organism evidence="1 2">
    <name type="scientific">Enterocloster bolteae (strain ATCC BAA-613 / DSM 15670 / CCUG 46953 / JCM 12243 / WAL 16351)</name>
    <name type="common">Clostridium bolteae</name>
    <dbReference type="NCBI Taxonomy" id="411902"/>
    <lineage>
        <taxon>Bacteria</taxon>
        <taxon>Bacillati</taxon>
        <taxon>Bacillota</taxon>
        <taxon>Clostridia</taxon>
        <taxon>Lachnospirales</taxon>
        <taxon>Lachnospiraceae</taxon>
        <taxon>Enterocloster</taxon>
    </lineage>
</organism>
<sequence length="256" mass="30007">MGVMLGLPLALAMRGIMGKEKFEQWIESKDYLLYTTFDSMEEMRRDIEASGYDVTEWYGSLKTHLTQNKSSYFVWKDIDGKIVARMSVYDDKAAIKEFIEAVEGRAKKKIFYEDGKDSVNISAEEIQQAAESVTDLYYEEYPTIYVDVQLLCDIIERYQIEILTYSEDEIKCRYENYDMIFSRQKGEEPFNLEINSSSKNMRHLHDCIDCLNEDYYAALQEKTYIGIRKKIMEEGFEIEEEQVMEDNSIVMMISVG</sequence>
<gene>
    <name evidence="1" type="ORF">CLOBOL_00698</name>
</gene>
<dbReference type="HOGENOM" id="CLU_1064365_0_0_9"/>
<dbReference type="eggNOG" id="ENOG5032RPT">
    <property type="taxonomic scope" value="Bacteria"/>
</dbReference>
<accession>A8RIH8</accession>
<reference evidence="1 2" key="2">
    <citation type="submission" date="2007-09" db="EMBL/GenBank/DDBJ databases">
        <title>Draft genome sequence of Clostridium bolteae (ATCC BAA-613).</title>
        <authorList>
            <person name="Sudarsanam P."/>
            <person name="Ley R."/>
            <person name="Guruge J."/>
            <person name="Turnbaugh P.J."/>
            <person name="Mahowald M."/>
            <person name="Liep D."/>
            <person name="Gordon J."/>
        </authorList>
    </citation>
    <scope>NUCLEOTIDE SEQUENCE [LARGE SCALE GENOMIC DNA]</scope>
    <source>
        <strain evidence="2">ATCC BAA-613 / DSM 15670 / CCUG 46953 / JCM 12243 / WAL 16351</strain>
    </source>
</reference>
<name>A8RIH8_ENTBW</name>
<protein>
    <submittedName>
        <fullName evidence="1">Uncharacterized protein</fullName>
    </submittedName>
</protein>